<feature type="region of interest" description="Disordered" evidence="1">
    <location>
        <begin position="390"/>
        <end position="437"/>
    </location>
</feature>
<dbReference type="SUPFAM" id="SSF50978">
    <property type="entry name" value="WD40 repeat-like"/>
    <property type="match status" value="1"/>
</dbReference>
<accession>A0A6S7HN72</accession>
<dbReference type="PROSITE" id="PS50294">
    <property type="entry name" value="WD_REPEATS_REGION"/>
    <property type="match status" value="4"/>
</dbReference>
<feature type="region of interest" description="Disordered" evidence="1">
    <location>
        <begin position="331"/>
        <end position="352"/>
    </location>
</feature>
<dbReference type="AlphaFoldDB" id="A0A6S7HN72"/>
<dbReference type="InterPro" id="IPR015943">
    <property type="entry name" value="WD40/YVTN_repeat-like_dom_sf"/>
</dbReference>
<name>A0A6S7HN72_PARCT</name>
<dbReference type="GO" id="GO:1990234">
    <property type="term" value="C:transferase complex"/>
    <property type="evidence" value="ECO:0007669"/>
    <property type="project" value="UniProtKB-ARBA"/>
</dbReference>
<dbReference type="SMART" id="SM00320">
    <property type="entry name" value="WD40"/>
    <property type="match status" value="7"/>
</dbReference>
<dbReference type="InterPro" id="IPR036322">
    <property type="entry name" value="WD40_repeat_dom_sf"/>
</dbReference>
<dbReference type="PANTHER" id="PTHR22847:SF637">
    <property type="entry name" value="WD REPEAT DOMAIN 5B"/>
    <property type="match status" value="1"/>
</dbReference>
<dbReference type="InterPro" id="IPR001680">
    <property type="entry name" value="WD40_rpt"/>
</dbReference>
<dbReference type="InterPro" id="IPR019775">
    <property type="entry name" value="WD40_repeat_CS"/>
</dbReference>
<feature type="region of interest" description="Disordered" evidence="1">
    <location>
        <begin position="450"/>
        <end position="481"/>
    </location>
</feature>
<protein>
    <submittedName>
        <fullName evidence="2">Peptidase C14</fullName>
    </submittedName>
</protein>
<evidence type="ECO:0000256" key="1">
    <source>
        <dbReference type="SAM" id="MobiDB-lite"/>
    </source>
</evidence>
<keyword evidence="3" id="KW-1185">Reference proteome</keyword>
<dbReference type="CDD" id="cd00200">
    <property type="entry name" value="WD40"/>
    <property type="match status" value="1"/>
</dbReference>
<dbReference type="PROSITE" id="PS50082">
    <property type="entry name" value="WD_REPEATS_2"/>
    <property type="match status" value="4"/>
</dbReference>
<dbReference type="PROSITE" id="PS00678">
    <property type="entry name" value="WD_REPEATS_1"/>
    <property type="match status" value="3"/>
</dbReference>
<evidence type="ECO:0000313" key="2">
    <source>
        <dbReference type="EMBL" id="CAB4007445.1"/>
    </source>
</evidence>
<dbReference type="Pfam" id="PF00400">
    <property type="entry name" value="WD40"/>
    <property type="match status" value="6"/>
</dbReference>
<reference evidence="2" key="1">
    <citation type="submission" date="2020-04" db="EMBL/GenBank/DDBJ databases">
        <authorList>
            <person name="Alioto T."/>
            <person name="Alioto T."/>
            <person name="Gomez Garrido J."/>
        </authorList>
    </citation>
    <scope>NUCLEOTIDE SEQUENCE</scope>
    <source>
        <strain evidence="2">A484AB</strain>
    </source>
</reference>
<comment type="caution">
    <text evidence="2">The sequence shown here is derived from an EMBL/GenBank/DDBJ whole genome shotgun (WGS) entry which is preliminary data.</text>
</comment>
<dbReference type="EMBL" id="CACRXK020005800">
    <property type="protein sequence ID" value="CAB4007445.1"/>
    <property type="molecule type" value="Genomic_DNA"/>
</dbReference>
<organism evidence="2 3">
    <name type="scientific">Paramuricea clavata</name>
    <name type="common">Red gorgonian</name>
    <name type="synonym">Violescent sea-whip</name>
    <dbReference type="NCBI Taxonomy" id="317549"/>
    <lineage>
        <taxon>Eukaryota</taxon>
        <taxon>Metazoa</taxon>
        <taxon>Cnidaria</taxon>
        <taxon>Anthozoa</taxon>
        <taxon>Octocorallia</taxon>
        <taxon>Malacalcyonacea</taxon>
        <taxon>Plexauridae</taxon>
        <taxon>Paramuricea</taxon>
    </lineage>
</organism>
<dbReference type="InterPro" id="IPR020472">
    <property type="entry name" value="WD40_PAC1"/>
</dbReference>
<evidence type="ECO:0000313" key="3">
    <source>
        <dbReference type="Proteomes" id="UP001152795"/>
    </source>
</evidence>
<dbReference type="Gene3D" id="2.130.10.10">
    <property type="entry name" value="YVTN repeat-like/Quinoprotein amine dehydrogenase"/>
    <property type="match status" value="3"/>
</dbReference>
<dbReference type="PANTHER" id="PTHR22847">
    <property type="entry name" value="WD40 REPEAT PROTEIN"/>
    <property type="match status" value="1"/>
</dbReference>
<dbReference type="GO" id="GO:0005634">
    <property type="term" value="C:nucleus"/>
    <property type="evidence" value="ECO:0007669"/>
    <property type="project" value="TreeGrafter"/>
</dbReference>
<feature type="compositionally biased region" description="Basic residues" evidence="1">
    <location>
        <begin position="407"/>
        <end position="422"/>
    </location>
</feature>
<feature type="compositionally biased region" description="Polar residues" evidence="1">
    <location>
        <begin position="426"/>
        <end position="437"/>
    </location>
</feature>
<proteinExistence type="predicted"/>
<dbReference type="Proteomes" id="UP001152795">
    <property type="component" value="Unassembled WGS sequence"/>
</dbReference>
<gene>
    <name evidence="2" type="ORF">PACLA_8A070587</name>
</gene>
<dbReference type="OrthoDB" id="1068471at2759"/>
<dbReference type="PRINTS" id="PR00320">
    <property type="entry name" value="GPROTEINBRPT"/>
</dbReference>
<sequence length="510" mass="56534">MSVVTEFVSALKGHKWQISCLEFKSTDSTVYLASGSWDKTARIWDLSECDACTRLKGTHEGAVTSLAWCKRTCDDFNILATTSADKTACLWNSKTGKSLAKLNGHDAWVLDCSFSADSRTLATASWDSNIKLWDVETKKCVRSLEDHESGVWTCKYHTENPNIICSGSEDGSLRVWDARATTSKFFGGHDDSIKACSWSPNGGDYLVSGSSDSTVILWDFRQKVALTKCCGHEAPVSDVKFYPLVGKKRYPLLLSSGDYSVRMWHPLASSKELLKLKQHTFGNEVETIAVSEDGTLLASGGLDNQIVLTAMAVPVDQLEDMPVDLSDEAWTKAKSKERKPSDSLDECDGLPHRDKNIEKLLDAIHHKKEHLIVPPVSSAASLVECALERKDSKNHTSSSSSNEHTAKKGVKLKKKGQKRQRPRSFVLSNGNHTPNSLLNAELSKKLATLKNTRSGSDPIPVDMVNGNRDHRSRNKSGHYDRERDEIEAISREMKTLARELETTTKDETTL</sequence>